<evidence type="ECO:0000313" key="4">
    <source>
        <dbReference type="Proteomes" id="UP001500736"/>
    </source>
</evidence>
<dbReference type="InterPro" id="IPR026444">
    <property type="entry name" value="Secre_tail"/>
</dbReference>
<feature type="domain" description="Secretion system C-terminal sorting" evidence="2">
    <location>
        <begin position="281"/>
        <end position="350"/>
    </location>
</feature>
<dbReference type="NCBIfam" id="TIGR04183">
    <property type="entry name" value="Por_Secre_tail"/>
    <property type="match status" value="1"/>
</dbReference>
<dbReference type="RefSeq" id="WP_343798575.1">
    <property type="nucleotide sequence ID" value="NZ_BAAAGF010000004.1"/>
</dbReference>
<gene>
    <name evidence="3" type="ORF">GCM10009431_23950</name>
</gene>
<keyword evidence="4" id="KW-1185">Reference proteome</keyword>
<sequence>MKILLTILLSSIYLNALGQKGLYVNSGAYLFNDNTSITIKNGSFVNDNNVVLNGGSILMQGLDGNSYSLEFNTPNTINNLELYGTSTFSLSGTLIVNSELKFNDMANFHLNTDSHITLSSNAKIIGESNSNTITGENDTYITTTRNHTAGETNTFGNIGLEVFNGTESMGTTEIFRRYGSINIDSNTAVNRYYEINPTVNTNLELDVYFYLLDVDLNGLERSNLAAFRSTDNGNTFTNEGGTAGESYHSLTNINAFSLWAFADSAVLNLGNAGNPIETIQIFPNPSNSLVTIKNIKTIDVISIELTNPLGQKFNIELLNENSFYVQDLSEGIYLLNIKSKTGNTTKKLIVKK</sequence>
<evidence type="ECO:0000256" key="1">
    <source>
        <dbReference type="ARBA" id="ARBA00022729"/>
    </source>
</evidence>
<evidence type="ECO:0000259" key="2">
    <source>
        <dbReference type="Pfam" id="PF18962"/>
    </source>
</evidence>
<keyword evidence="1" id="KW-0732">Signal</keyword>
<dbReference type="Pfam" id="PF18962">
    <property type="entry name" value="Por_Secre_tail"/>
    <property type="match status" value="1"/>
</dbReference>
<accession>A0ABN1JVA5</accession>
<reference evidence="3 4" key="1">
    <citation type="journal article" date="2019" name="Int. J. Syst. Evol. Microbiol.">
        <title>The Global Catalogue of Microorganisms (GCM) 10K type strain sequencing project: providing services to taxonomists for standard genome sequencing and annotation.</title>
        <authorList>
            <consortium name="The Broad Institute Genomics Platform"/>
            <consortium name="The Broad Institute Genome Sequencing Center for Infectious Disease"/>
            <person name="Wu L."/>
            <person name="Ma J."/>
        </authorList>
    </citation>
    <scope>NUCLEOTIDE SEQUENCE [LARGE SCALE GENOMIC DNA]</scope>
    <source>
        <strain evidence="3 4">JCM 15976</strain>
    </source>
</reference>
<dbReference type="Proteomes" id="UP001500736">
    <property type="component" value="Unassembled WGS sequence"/>
</dbReference>
<comment type="caution">
    <text evidence="3">The sequence shown here is derived from an EMBL/GenBank/DDBJ whole genome shotgun (WGS) entry which is preliminary data.</text>
</comment>
<protein>
    <recommendedName>
        <fullName evidence="2">Secretion system C-terminal sorting domain-containing protein</fullName>
    </recommendedName>
</protein>
<evidence type="ECO:0000313" key="3">
    <source>
        <dbReference type="EMBL" id="GAA0747042.1"/>
    </source>
</evidence>
<proteinExistence type="predicted"/>
<name>A0ABN1JVA5_9FLAO</name>
<organism evidence="3 4">
    <name type="scientific">Gaetbulibacter jejuensis</name>
    <dbReference type="NCBI Taxonomy" id="584607"/>
    <lineage>
        <taxon>Bacteria</taxon>
        <taxon>Pseudomonadati</taxon>
        <taxon>Bacteroidota</taxon>
        <taxon>Flavobacteriia</taxon>
        <taxon>Flavobacteriales</taxon>
        <taxon>Flavobacteriaceae</taxon>
        <taxon>Gaetbulibacter</taxon>
    </lineage>
</organism>
<dbReference type="EMBL" id="BAAAGF010000004">
    <property type="protein sequence ID" value="GAA0747042.1"/>
    <property type="molecule type" value="Genomic_DNA"/>
</dbReference>